<dbReference type="Gene3D" id="3.50.50.60">
    <property type="entry name" value="FAD/NAD(P)-binding domain"/>
    <property type="match status" value="2"/>
</dbReference>
<keyword evidence="3" id="KW-0274">FAD</keyword>
<evidence type="ECO:0000313" key="6">
    <source>
        <dbReference type="Proteomes" id="UP000254869"/>
    </source>
</evidence>
<dbReference type="Proteomes" id="UP000254869">
    <property type="component" value="Unassembled WGS sequence"/>
</dbReference>
<dbReference type="EMBL" id="QQBC01000007">
    <property type="protein sequence ID" value="RDI64792.1"/>
    <property type="molecule type" value="Genomic_DNA"/>
</dbReference>
<evidence type="ECO:0000313" key="5">
    <source>
        <dbReference type="EMBL" id="RDI64792.1"/>
    </source>
</evidence>
<dbReference type="SUPFAM" id="SSF51905">
    <property type="entry name" value="FAD/NAD(P)-binding domain"/>
    <property type="match status" value="1"/>
</dbReference>
<accession>A0A370I221</accession>
<comment type="similarity">
    <text evidence="1">Belongs to the FAD-binding monooxygenase family.</text>
</comment>
<dbReference type="AlphaFoldDB" id="A0A370I221"/>
<protein>
    <submittedName>
        <fullName evidence="5">Cation diffusion facilitator CzcD-associated flavoprotein CzcO</fullName>
    </submittedName>
</protein>
<dbReference type="PANTHER" id="PTHR42877">
    <property type="entry name" value="L-ORNITHINE N(5)-MONOOXYGENASE-RELATED"/>
    <property type="match status" value="1"/>
</dbReference>
<dbReference type="Pfam" id="PF00743">
    <property type="entry name" value="FMO-like"/>
    <property type="match status" value="1"/>
</dbReference>
<dbReference type="PANTHER" id="PTHR42877:SF4">
    <property type="entry name" value="FAD_NAD(P)-BINDING DOMAIN-CONTAINING PROTEIN-RELATED"/>
    <property type="match status" value="1"/>
</dbReference>
<dbReference type="InterPro" id="IPR051209">
    <property type="entry name" value="FAD-bind_Monooxygenase_sf"/>
</dbReference>
<dbReference type="GO" id="GO:0050661">
    <property type="term" value="F:NADP binding"/>
    <property type="evidence" value="ECO:0007669"/>
    <property type="project" value="InterPro"/>
</dbReference>
<dbReference type="InterPro" id="IPR036188">
    <property type="entry name" value="FAD/NAD-bd_sf"/>
</dbReference>
<evidence type="ECO:0000256" key="2">
    <source>
        <dbReference type="ARBA" id="ARBA00022630"/>
    </source>
</evidence>
<evidence type="ECO:0000256" key="1">
    <source>
        <dbReference type="ARBA" id="ARBA00010139"/>
    </source>
</evidence>
<dbReference type="GO" id="GO:0004499">
    <property type="term" value="F:N,N-dimethylaniline monooxygenase activity"/>
    <property type="evidence" value="ECO:0007669"/>
    <property type="project" value="InterPro"/>
</dbReference>
<evidence type="ECO:0000256" key="4">
    <source>
        <dbReference type="ARBA" id="ARBA00023002"/>
    </source>
</evidence>
<keyword evidence="2" id="KW-0285">Flavoprotein</keyword>
<gene>
    <name evidence="5" type="ORF">DFR76_107168</name>
</gene>
<dbReference type="GO" id="GO:0050660">
    <property type="term" value="F:flavin adenine dinucleotide binding"/>
    <property type="evidence" value="ECO:0007669"/>
    <property type="project" value="InterPro"/>
</dbReference>
<evidence type="ECO:0000256" key="3">
    <source>
        <dbReference type="ARBA" id="ARBA00022827"/>
    </source>
</evidence>
<reference evidence="5 6" key="1">
    <citation type="submission" date="2018-07" db="EMBL/GenBank/DDBJ databases">
        <title>Genomic Encyclopedia of Type Strains, Phase IV (KMG-IV): sequencing the most valuable type-strain genomes for metagenomic binning, comparative biology and taxonomic classification.</title>
        <authorList>
            <person name="Goeker M."/>
        </authorList>
    </citation>
    <scope>NUCLEOTIDE SEQUENCE [LARGE SCALE GENOMIC DNA]</scope>
    <source>
        <strain evidence="5 6">DSM 44290</strain>
    </source>
</reference>
<name>A0A370I221_9NOCA</name>
<comment type="caution">
    <text evidence="5">The sequence shown here is derived from an EMBL/GenBank/DDBJ whole genome shotgun (WGS) entry which is preliminary data.</text>
</comment>
<keyword evidence="6" id="KW-1185">Reference proteome</keyword>
<keyword evidence="4" id="KW-0560">Oxidoreductase</keyword>
<sequence>MITTAKGVFTGRYLITGTGHLADESLPQIPGLEGFTGEAFHSARWNHEVALEGKRIGVVGSGATAIQVVPQLAEIASELVVFQRSAPYITPRADRDYTEIEKNLFRRDPDAIPARRSEIFWSLESTYAARRAIPDFLDHAKAAAREHLERQIEDPQLRAKLTPDYEMGCKRVLLSNTYYPALTRDNVVLEASALDHIDGDTAISADGAAYSLDVLIFCTGFEAATPLYAKIVHDGDGVSLSDRWARGMEAFASTTVTGFPNLFIINGPNTGLGHNSIVYIIEAQVDYILGALDWSRANGDRVLNVSAEAQKRYVDELQERSKGTVWLGNGCKSWYRDPRSGRLTLIWPDFAYEFRYRNGTFDPAPYTAVENIVAVRADQRSPQCGAAKNKGERRRLSRI</sequence>
<proteinExistence type="inferred from homology"/>
<dbReference type="STRING" id="1210086.GCA_001613105_02408"/>
<dbReference type="InterPro" id="IPR020946">
    <property type="entry name" value="Flavin_mOase-like"/>
</dbReference>
<organism evidence="5 6">
    <name type="scientific">Nocardia pseudobrasiliensis</name>
    <dbReference type="NCBI Taxonomy" id="45979"/>
    <lineage>
        <taxon>Bacteria</taxon>
        <taxon>Bacillati</taxon>
        <taxon>Actinomycetota</taxon>
        <taxon>Actinomycetes</taxon>
        <taxon>Mycobacteriales</taxon>
        <taxon>Nocardiaceae</taxon>
        <taxon>Nocardia</taxon>
    </lineage>
</organism>